<dbReference type="Proteomes" id="UP000821853">
    <property type="component" value="Chromosome 5"/>
</dbReference>
<protein>
    <submittedName>
        <fullName evidence="1">Uncharacterized protein</fullName>
    </submittedName>
</protein>
<proteinExistence type="predicted"/>
<evidence type="ECO:0000313" key="2">
    <source>
        <dbReference type="Proteomes" id="UP000821853"/>
    </source>
</evidence>
<sequence length="119" mass="12971">MEPVAIRRYVETRSLYDVDITVESPQAYISTTSTLFLAASADGTALEPCGTGLLEGKHPSTHKGETPEVACTDRKFCCELVGNNKEMPLLVLPGAGTTCSYRPAMVRLRSPHCSRRARL</sequence>
<organism evidence="1 2">
    <name type="scientific">Haemaphysalis longicornis</name>
    <name type="common">Bush tick</name>
    <dbReference type="NCBI Taxonomy" id="44386"/>
    <lineage>
        <taxon>Eukaryota</taxon>
        <taxon>Metazoa</taxon>
        <taxon>Ecdysozoa</taxon>
        <taxon>Arthropoda</taxon>
        <taxon>Chelicerata</taxon>
        <taxon>Arachnida</taxon>
        <taxon>Acari</taxon>
        <taxon>Parasitiformes</taxon>
        <taxon>Ixodida</taxon>
        <taxon>Ixodoidea</taxon>
        <taxon>Ixodidae</taxon>
        <taxon>Haemaphysalinae</taxon>
        <taxon>Haemaphysalis</taxon>
    </lineage>
</organism>
<dbReference type="VEuPathDB" id="VectorBase:HLOH_046272"/>
<dbReference type="EMBL" id="JABSTR010000007">
    <property type="protein sequence ID" value="KAH9374659.1"/>
    <property type="molecule type" value="Genomic_DNA"/>
</dbReference>
<name>A0A9J6GHJ0_HAELO</name>
<keyword evidence="2" id="KW-1185">Reference proteome</keyword>
<gene>
    <name evidence="1" type="ORF">HPB48_012876</name>
</gene>
<reference evidence="1 2" key="1">
    <citation type="journal article" date="2020" name="Cell">
        <title>Large-Scale Comparative Analyses of Tick Genomes Elucidate Their Genetic Diversity and Vector Capacities.</title>
        <authorList>
            <consortium name="Tick Genome and Microbiome Consortium (TIGMIC)"/>
            <person name="Jia N."/>
            <person name="Wang J."/>
            <person name="Shi W."/>
            <person name="Du L."/>
            <person name="Sun Y."/>
            <person name="Zhan W."/>
            <person name="Jiang J.F."/>
            <person name="Wang Q."/>
            <person name="Zhang B."/>
            <person name="Ji P."/>
            <person name="Bell-Sakyi L."/>
            <person name="Cui X.M."/>
            <person name="Yuan T.T."/>
            <person name="Jiang B.G."/>
            <person name="Yang W.F."/>
            <person name="Lam T.T."/>
            <person name="Chang Q.C."/>
            <person name="Ding S.J."/>
            <person name="Wang X.J."/>
            <person name="Zhu J.G."/>
            <person name="Ruan X.D."/>
            <person name="Zhao L."/>
            <person name="Wei J.T."/>
            <person name="Ye R.Z."/>
            <person name="Que T.C."/>
            <person name="Du C.H."/>
            <person name="Zhou Y.H."/>
            <person name="Cheng J.X."/>
            <person name="Dai P.F."/>
            <person name="Guo W.B."/>
            <person name="Han X.H."/>
            <person name="Huang E.J."/>
            <person name="Li L.F."/>
            <person name="Wei W."/>
            <person name="Gao Y.C."/>
            <person name="Liu J.Z."/>
            <person name="Shao H.Z."/>
            <person name="Wang X."/>
            <person name="Wang C.C."/>
            <person name="Yang T.C."/>
            <person name="Huo Q.B."/>
            <person name="Li W."/>
            <person name="Chen H.Y."/>
            <person name="Chen S.E."/>
            <person name="Zhou L.G."/>
            <person name="Ni X.B."/>
            <person name="Tian J.H."/>
            <person name="Sheng Y."/>
            <person name="Liu T."/>
            <person name="Pan Y.S."/>
            <person name="Xia L.Y."/>
            <person name="Li J."/>
            <person name="Zhao F."/>
            <person name="Cao W.C."/>
        </authorList>
    </citation>
    <scope>NUCLEOTIDE SEQUENCE [LARGE SCALE GENOMIC DNA]</scope>
    <source>
        <strain evidence="1">HaeL-2018</strain>
    </source>
</reference>
<accession>A0A9J6GHJ0</accession>
<dbReference type="AlphaFoldDB" id="A0A9J6GHJ0"/>
<comment type="caution">
    <text evidence="1">The sequence shown here is derived from an EMBL/GenBank/DDBJ whole genome shotgun (WGS) entry which is preliminary data.</text>
</comment>
<evidence type="ECO:0000313" key="1">
    <source>
        <dbReference type="EMBL" id="KAH9374659.1"/>
    </source>
</evidence>